<evidence type="ECO:0000256" key="1">
    <source>
        <dbReference type="SAM" id="MobiDB-lite"/>
    </source>
</evidence>
<evidence type="ECO:0008006" key="4">
    <source>
        <dbReference type="Google" id="ProtNLM"/>
    </source>
</evidence>
<reference evidence="2 3" key="1">
    <citation type="submission" date="2020-10" db="EMBL/GenBank/DDBJ databases">
        <title>The Coptis chinensis genome and diversification of protoberbering-type alkaloids.</title>
        <authorList>
            <person name="Wang B."/>
            <person name="Shu S."/>
            <person name="Song C."/>
            <person name="Liu Y."/>
        </authorList>
    </citation>
    <scope>NUCLEOTIDE SEQUENCE [LARGE SCALE GENOMIC DNA]</scope>
    <source>
        <strain evidence="2">HL-2020</strain>
        <tissue evidence="2">Leaf</tissue>
    </source>
</reference>
<dbReference type="EMBL" id="JADFTS010000006">
    <property type="protein sequence ID" value="KAF9602496.1"/>
    <property type="molecule type" value="Genomic_DNA"/>
</dbReference>
<dbReference type="AlphaFoldDB" id="A0A835HPA6"/>
<name>A0A835HPA6_9MAGN</name>
<gene>
    <name evidence="2" type="ORF">IFM89_028510</name>
</gene>
<feature type="region of interest" description="Disordered" evidence="1">
    <location>
        <begin position="406"/>
        <end position="428"/>
    </location>
</feature>
<feature type="compositionally biased region" description="Polar residues" evidence="1">
    <location>
        <begin position="325"/>
        <end position="342"/>
    </location>
</feature>
<feature type="region of interest" description="Disordered" evidence="1">
    <location>
        <begin position="232"/>
        <end position="393"/>
    </location>
</feature>
<comment type="caution">
    <text evidence="2">The sequence shown here is derived from an EMBL/GenBank/DDBJ whole genome shotgun (WGS) entry which is preliminary data.</text>
</comment>
<proteinExistence type="predicted"/>
<accession>A0A835HPA6</accession>
<dbReference type="Proteomes" id="UP000631114">
    <property type="component" value="Unassembled WGS sequence"/>
</dbReference>
<dbReference type="OrthoDB" id="1036089at2759"/>
<evidence type="ECO:0000313" key="2">
    <source>
        <dbReference type="EMBL" id="KAF9602496.1"/>
    </source>
</evidence>
<sequence>MSVMANPLRGEKVYVIHYDGFWGKMISGADVGISAVKYIFGGYLCTICNDVDVLKMWDTIKIERDGKYHIFISLLAIPTSPSIYTTPVSTNKQLTPRQSPRVNPSNHTTPNLTHVTSPLPLSPVGKNSDVGERDVCEESENFRCDWKLKDPVYGKLGLGGYCEEEVTINIESDVEDILSDDILLGKIFFLKMMMYTSPFFSIDSFKKTYAGYVMPIENVEDWKVPDKMVFPPPFESKAGRPKKQRIRAEDEPQAKGPRKKCSKCGVVGHNSRTCKDNMPPKPKRTGISEDCQGEQHGAAPRRTKKGRMSGGETSQQSGVDMIVGETSQQSGANVSMGETSKQPRVPLVIPAPPPLRGTWRGGRRGRENGNRGGRGNSTRGRTATGNRGGGGSVSGVGVDWFNISAPEIPSAPSGITQPPYYDPLTQTQ</sequence>
<feature type="compositionally biased region" description="Low complexity" evidence="1">
    <location>
        <begin position="376"/>
        <end position="385"/>
    </location>
</feature>
<evidence type="ECO:0000313" key="3">
    <source>
        <dbReference type="Proteomes" id="UP000631114"/>
    </source>
</evidence>
<organism evidence="2 3">
    <name type="scientific">Coptis chinensis</name>
    <dbReference type="NCBI Taxonomy" id="261450"/>
    <lineage>
        <taxon>Eukaryota</taxon>
        <taxon>Viridiplantae</taxon>
        <taxon>Streptophyta</taxon>
        <taxon>Embryophyta</taxon>
        <taxon>Tracheophyta</taxon>
        <taxon>Spermatophyta</taxon>
        <taxon>Magnoliopsida</taxon>
        <taxon>Ranunculales</taxon>
        <taxon>Ranunculaceae</taxon>
        <taxon>Coptidoideae</taxon>
        <taxon>Coptis</taxon>
    </lineage>
</organism>
<keyword evidence="3" id="KW-1185">Reference proteome</keyword>
<feature type="region of interest" description="Disordered" evidence="1">
    <location>
        <begin position="87"/>
        <end position="113"/>
    </location>
</feature>
<protein>
    <recommendedName>
        <fullName evidence="4">CCHC-type domain-containing protein</fullName>
    </recommendedName>
</protein>